<dbReference type="InterPro" id="IPR029033">
    <property type="entry name" value="His_PPase_superfam"/>
</dbReference>
<evidence type="ECO:0000313" key="3">
    <source>
        <dbReference type="Proteomes" id="UP000254866"/>
    </source>
</evidence>
<evidence type="ECO:0000256" key="1">
    <source>
        <dbReference type="SAM" id="SignalP"/>
    </source>
</evidence>
<proteinExistence type="predicted"/>
<organism evidence="2 3">
    <name type="scientific">Venustampulla echinocandica</name>
    <dbReference type="NCBI Taxonomy" id="2656787"/>
    <lineage>
        <taxon>Eukaryota</taxon>
        <taxon>Fungi</taxon>
        <taxon>Dikarya</taxon>
        <taxon>Ascomycota</taxon>
        <taxon>Pezizomycotina</taxon>
        <taxon>Leotiomycetes</taxon>
        <taxon>Helotiales</taxon>
        <taxon>Pleuroascaceae</taxon>
        <taxon>Venustampulla</taxon>
    </lineage>
</organism>
<reference evidence="2 3" key="1">
    <citation type="journal article" date="2018" name="IMA Fungus">
        <title>IMA Genome-F 9: Draft genome sequence of Annulohypoxylon stygium, Aspergillus mulundensis, Berkeleyomyces basicola (syn. Thielaviopsis basicola), Ceratocystis smalleyi, two Cercospora beticola strains, Coleophoma cylindrospora, Fusarium fracticaudum, Phialophora cf. hyalina, and Morchella septimelata.</title>
        <authorList>
            <person name="Wingfield B.D."/>
            <person name="Bills G.F."/>
            <person name="Dong Y."/>
            <person name="Huang W."/>
            <person name="Nel W.J."/>
            <person name="Swalarsk-Parry B.S."/>
            <person name="Vaghefi N."/>
            <person name="Wilken P.M."/>
            <person name="An Z."/>
            <person name="de Beer Z.W."/>
            <person name="De Vos L."/>
            <person name="Chen L."/>
            <person name="Duong T.A."/>
            <person name="Gao Y."/>
            <person name="Hammerbacher A."/>
            <person name="Kikkert J.R."/>
            <person name="Li Y."/>
            <person name="Li H."/>
            <person name="Li K."/>
            <person name="Li Q."/>
            <person name="Liu X."/>
            <person name="Ma X."/>
            <person name="Naidoo K."/>
            <person name="Pethybridge S.J."/>
            <person name="Sun J."/>
            <person name="Steenkamp E.T."/>
            <person name="van der Nest M.A."/>
            <person name="van Wyk S."/>
            <person name="Wingfield M.J."/>
            <person name="Xiong C."/>
            <person name="Yue Q."/>
            <person name="Zhang X."/>
        </authorList>
    </citation>
    <scope>NUCLEOTIDE SEQUENCE [LARGE SCALE GENOMIC DNA]</scope>
    <source>
        <strain evidence="2 3">BP 5553</strain>
    </source>
</reference>
<dbReference type="AlphaFoldDB" id="A0A370TB86"/>
<feature type="chain" id="PRO_5016654608" description="Phosphoglycerate mutase family protein" evidence="1">
    <location>
        <begin position="19"/>
        <end position="149"/>
    </location>
</feature>
<dbReference type="EMBL" id="NPIC01000013">
    <property type="protein sequence ID" value="RDL31194.1"/>
    <property type="molecule type" value="Genomic_DNA"/>
</dbReference>
<evidence type="ECO:0000313" key="2">
    <source>
        <dbReference type="EMBL" id="RDL31194.1"/>
    </source>
</evidence>
<name>A0A370TB86_9HELO</name>
<keyword evidence="1" id="KW-0732">Signal</keyword>
<dbReference type="STRING" id="2656787.A0A370TB86"/>
<dbReference type="OrthoDB" id="425925at2759"/>
<evidence type="ECO:0008006" key="4">
    <source>
        <dbReference type="Google" id="ProtNLM"/>
    </source>
</evidence>
<sequence>MRFTNLTTAALLAAVASASQTVYLIRHGEKPADGGDGLNIQGQQRAQCLRNVFGSASQYNIGYIIAEQPKSSGKRTRPLLTVQPVATDLGLTVDTSCDKDDAKCVAKLVSAYNAKGASKNILICWEHHNLSDIVEALGANNPPTYPDDS</sequence>
<dbReference type="Gene3D" id="3.40.50.1240">
    <property type="entry name" value="Phosphoglycerate mutase-like"/>
    <property type="match status" value="1"/>
</dbReference>
<gene>
    <name evidence="2" type="ORF">BP5553_09983</name>
</gene>
<dbReference type="RefSeq" id="XP_031865443.1">
    <property type="nucleotide sequence ID" value="XM_032018606.1"/>
</dbReference>
<dbReference type="Proteomes" id="UP000254866">
    <property type="component" value="Unassembled WGS sequence"/>
</dbReference>
<feature type="signal peptide" evidence="1">
    <location>
        <begin position="1"/>
        <end position="18"/>
    </location>
</feature>
<protein>
    <recommendedName>
        <fullName evidence="4">Phosphoglycerate mutase family protein</fullName>
    </recommendedName>
</protein>
<comment type="caution">
    <text evidence="2">The sequence shown here is derived from an EMBL/GenBank/DDBJ whole genome shotgun (WGS) entry which is preliminary data.</text>
</comment>
<accession>A0A370TB86</accession>
<dbReference type="GeneID" id="43602832"/>
<keyword evidence="3" id="KW-1185">Reference proteome</keyword>